<evidence type="ECO:0000256" key="3">
    <source>
        <dbReference type="ARBA" id="ARBA00022629"/>
    </source>
</evidence>
<dbReference type="PANTHER" id="PTHR18964">
    <property type="entry name" value="ROK (REPRESSOR, ORF, KINASE) FAMILY"/>
    <property type="match status" value="1"/>
</dbReference>
<accession>A0ABT9XGT1</accession>
<evidence type="ECO:0000313" key="5">
    <source>
        <dbReference type="Proteomes" id="UP001232973"/>
    </source>
</evidence>
<evidence type="ECO:0000313" key="4">
    <source>
        <dbReference type="EMBL" id="MDQ0189392.1"/>
    </source>
</evidence>
<keyword evidence="3" id="KW-0859">Xylose metabolism</keyword>
<dbReference type="InterPro" id="IPR036388">
    <property type="entry name" value="WH-like_DNA-bd_sf"/>
</dbReference>
<dbReference type="InterPro" id="IPR036390">
    <property type="entry name" value="WH_DNA-bd_sf"/>
</dbReference>
<comment type="similarity">
    <text evidence="2">Belongs to the ROK (NagC/XylR) family.</text>
</comment>
<sequence>MTRTGDQAYIKELNRTILLNALRFQGEMSRTQLAAMTGLNKATVSSLIDELIAGHLVVEVGHGTSQVGRRPILLMFNASAGFVIGIDLQVGFARIVATDLAGQIVQVMESSVSSFEPQHVIDTLVRKVRELATQLPSSPLGIVGVGVAVPALVDFTRGIVINAPNLNWKNIHLKALLEHHLSVPVYVDNEANAGALAEKLSGAGRDVSDLIYVSAGVGLGTGIIVNHELIRGADGMAGEFGHMIVEPQGWKCHCGSQGCWEMYASEKALVSVYQKLSGRSCTSEEILGLAKARDAFAFEAVQFVGKYLGIGISNIVNALNPTLIIIGNRLRDAGDGLMRQIHQTVQSRCFVAGYADVQIQFTSLGQDTCAVGAASVVLHDFFSGPRVHQSVDAAQLQS</sequence>
<organism evidence="4 5">
    <name type="scientific">Alicyclobacillus cycloheptanicus</name>
    <dbReference type="NCBI Taxonomy" id="1457"/>
    <lineage>
        <taxon>Bacteria</taxon>
        <taxon>Bacillati</taxon>
        <taxon>Bacillota</taxon>
        <taxon>Bacilli</taxon>
        <taxon>Bacillales</taxon>
        <taxon>Alicyclobacillaceae</taxon>
        <taxon>Alicyclobacillus</taxon>
    </lineage>
</organism>
<evidence type="ECO:0000256" key="1">
    <source>
        <dbReference type="ARBA" id="ARBA00002486"/>
    </source>
</evidence>
<keyword evidence="3" id="KW-0119">Carbohydrate metabolism</keyword>
<dbReference type="CDD" id="cd24076">
    <property type="entry name" value="ASKHA_ATPase_ROK_BsXylR-like"/>
    <property type="match status" value="1"/>
</dbReference>
<proteinExistence type="inferred from homology"/>
<reference evidence="4 5" key="1">
    <citation type="submission" date="2023-07" db="EMBL/GenBank/DDBJ databases">
        <title>Genomic Encyclopedia of Type Strains, Phase IV (KMG-IV): sequencing the most valuable type-strain genomes for metagenomic binning, comparative biology and taxonomic classification.</title>
        <authorList>
            <person name="Goeker M."/>
        </authorList>
    </citation>
    <scope>NUCLEOTIDE SEQUENCE [LARGE SCALE GENOMIC DNA]</scope>
    <source>
        <strain evidence="4 5">DSM 4006</strain>
    </source>
</reference>
<dbReference type="SUPFAM" id="SSF46785">
    <property type="entry name" value="Winged helix' DNA-binding domain"/>
    <property type="match status" value="1"/>
</dbReference>
<dbReference type="RefSeq" id="WP_274457055.1">
    <property type="nucleotide sequence ID" value="NZ_CP067097.1"/>
</dbReference>
<gene>
    <name evidence="4" type="ORF">J2S03_001224</name>
</gene>
<dbReference type="SUPFAM" id="SSF53067">
    <property type="entry name" value="Actin-like ATPase domain"/>
    <property type="match status" value="1"/>
</dbReference>
<dbReference type="EMBL" id="JAUSTP010000007">
    <property type="protein sequence ID" value="MDQ0189392.1"/>
    <property type="molecule type" value="Genomic_DNA"/>
</dbReference>
<dbReference type="Gene3D" id="3.30.420.40">
    <property type="match status" value="2"/>
</dbReference>
<evidence type="ECO:0000256" key="2">
    <source>
        <dbReference type="ARBA" id="ARBA00006479"/>
    </source>
</evidence>
<comment type="function">
    <text evidence="1">Transcriptional repressor of xylose-utilizing enzymes.</text>
</comment>
<dbReference type="InterPro" id="IPR043129">
    <property type="entry name" value="ATPase_NBD"/>
</dbReference>
<comment type="caution">
    <text evidence="4">The sequence shown here is derived from an EMBL/GenBank/DDBJ whole genome shotgun (WGS) entry which is preliminary data.</text>
</comment>
<dbReference type="Gene3D" id="1.10.10.10">
    <property type="entry name" value="Winged helix-like DNA-binding domain superfamily/Winged helix DNA-binding domain"/>
    <property type="match status" value="1"/>
</dbReference>
<dbReference type="InterPro" id="IPR000600">
    <property type="entry name" value="ROK"/>
</dbReference>
<name>A0ABT9XGT1_9BACL</name>
<dbReference type="Proteomes" id="UP001232973">
    <property type="component" value="Unassembled WGS sequence"/>
</dbReference>
<dbReference type="PANTHER" id="PTHR18964:SF149">
    <property type="entry name" value="BIFUNCTIONAL UDP-N-ACETYLGLUCOSAMINE 2-EPIMERASE_N-ACETYLMANNOSAMINE KINASE"/>
    <property type="match status" value="1"/>
</dbReference>
<dbReference type="Pfam" id="PF00480">
    <property type="entry name" value="ROK"/>
    <property type="match status" value="1"/>
</dbReference>
<protein>
    <submittedName>
        <fullName evidence="4">Glucokinase-like ROK family protein</fullName>
    </submittedName>
</protein>
<keyword evidence="5" id="KW-1185">Reference proteome</keyword>